<reference evidence="3" key="1">
    <citation type="journal article" date="2017" name="bioRxiv">
        <title>Comparative analysis of the genomes of Stylophora pistillata and Acropora digitifera provides evidence for extensive differences between species of corals.</title>
        <authorList>
            <person name="Voolstra C.R."/>
            <person name="Li Y."/>
            <person name="Liew Y.J."/>
            <person name="Baumgarten S."/>
            <person name="Zoccola D."/>
            <person name="Flot J.-F."/>
            <person name="Tambutte S."/>
            <person name="Allemand D."/>
            <person name="Aranda M."/>
        </authorList>
    </citation>
    <scope>NUCLEOTIDE SEQUENCE [LARGE SCALE GENOMIC DNA]</scope>
</reference>
<evidence type="ECO:0000313" key="3">
    <source>
        <dbReference type="Proteomes" id="UP000225706"/>
    </source>
</evidence>
<name>A0A2B4RKF7_STYPI</name>
<keyword evidence="1" id="KW-0732">Signal</keyword>
<evidence type="ECO:0008006" key="4">
    <source>
        <dbReference type="Google" id="ProtNLM"/>
    </source>
</evidence>
<sequence>MLTSAALTCIFVALMQTAQTPTVHITVPVILASLKVEKNVLNAKMLQALPMLTGKKRTLELFYATVHSVQIGFVSREQLEIKWLPHVFQPAAVELMPLAG</sequence>
<dbReference type="EMBL" id="LSMT01000387">
    <property type="protein sequence ID" value="PFX18884.1"/>
    <property type="molecule type" value="Genomic_DNA"/>
</dbReference>
<organism evidence="2 3">
    <name type="scientific">Stylophora pistillata</name>
    <name type="common">Smooth cauliflower coral</name>
    <dbReference type="NCBI Taxonomy" id="50429"/>
    <lineage>
        <taxon>Eukaryota</taxon>
        <taxon>Metazoa</taxon>
        <taxon>Cnidaria</taxon>
        <taxon>Anthozoa</taxon>
        <taxon>Hexacorallia</taxon>
        <taxon>Scleractinia</taxon>
        <taxon>Astrocoeniina</taxon>
        <taxon>Pocilloporidae</taxon>
        <taxon>Stylophora</taxon>
    </lineage>
</organism>
<evidence type="ECO:0000256" key="1">
    <source>
        <dbReference type="SAM" id="SignalP"/>
    </source>
</evidence>
<keyword evidence="3" id="KW-1185">Reference proteome</keyword>
<dbReference type="AlphaFoldDB" id="A0A2B4RKF7"/>
<accession>A0A2B4RKF7</accession>
<gene>
    <name evidence="2" type="ORF">AWC38_SpisGene16724</name>
</gene>
<protein>
    <recommendedName>
        <fullName evidence="4">Secreted protein</fullName>
    </recommendedName>
</protein>
<feature type="chain" id="PRO_5013038536" description="Secreted protein" evidence="1">
    <location>
        <begin position="18"/>
        <end position="100"/>
    </location>
</feature>
<comment type="caution">
    <text evidence="2">The sequence shown here is derived from an EMBL/GenBank/DDBJ whole genome shotgun (WGS) entry which is preliminary data.</text>
</comment>
<evidence type="ECO:0000313" key="2">
    <source>
        <dbReference type="EMBL" id="PFX18884.1"/>
    </source>
</evidence>
<proteinExistence type="predicted"/>
<dbReference type="Proteomes" id="UP000225706">
    <property type="component" value="Unassembled WGS sequence"/>
</dbReference>
<feature type="signal peptide" evidence="1">
    <location>
        <begin position="1"/>
        <end position="17"/>
    </location>
</feature>